<feature type="non-terminal residue" evidence="2">
    <location>
        <position position="93"/>
    </location>
</feature>
<protein>
    <submittedName>
        <fullName evidence="2">Uncharacterized protein</fullName>
    </submittedName>
</protein>
<evidence type="ECO:0000256" key="1">
    <source>
        <dbReference type="SAM" id="MobiDB-lite"/>
    </source>
</evidence>
<feature type="region of interest" description="Disordered" evidence="1">
    <location>
        <begin position="1"/>
        <end position="29"/>
    </location>
</feature>
<dbReference type="EMBL" id="CAJPIN010003840">
    <property type="protein sequence ID" value="CAG2056441.1"/>
    <property type="molecule type" value="Genomic_DNA"/>
</dbReference>
<proteinExistence type="predicted"/>
<name>A0ABN7NTR3_TIMPD</name>
<evidence type="ECO:0000313" key="3">
    <source>
        <dbReference type="Proteomes" id="UP001153148"/>
    </source>
</evidence>
<gene>
    <name evidence="2" type="ORF">TPAB3V08_LOCUS3433</name>
</gene>
<comment type="caution">
    <text evidence="2">The sequence shown here is derived from an EMBL/GenBank/DDBJ whole genome shotgun (WGS) entry which is preliminary data.</text>
</comment>
<organism evidence="2 3">
    <name type="scientific">Timema podura</name>
    <name type="common">Walking stick</name>
    <dbReference type="NCBI Taxonomy" id="61482"/>
    <lineage>
        <taxon>Eukaryota</taxon>
        <taxon>Metazoa</taxon>
        <taxon>Ecdysozoa</taxon>
        <taxon>Arthropoda</taxon>
        <taxon>Hexapoda</taxon>
        <taxon>Insecta</taxon>
        <taxon>Pterygota</taxon>
        <taxon>Neoptera</taxon>
        <taxon>Polyneoptera</taxon>
        <taxon>Phasmatodea</taxon>
        <taxon>Timematodea</taxon>
        <taxon>Timematoidea</taxon>
        <taxon>Timematidae</taxon>
        <taxon>Timema</taxon>
    </lineage>
</organism>
<sequence length="93" mass="10563">MEFFEKDTETSESTDTTNTSLNHPSTSQQENFVPCLIDVEDKDSNHSINFTPHRQLHLGLLFSLPHFGPNPGVPKLCVYTLGCRRSWSRASRL</sequence>
<reference evidence="2" key="1">
    <citation type="submission" date="2021-03" db="EMBL/GenBank/DDBJ databases">
        <authorList>
            <person name="Tran Van P."/>
        </authorList>
    </citation>
    <scope>NUCLEOTIDE SEQUENCE</scope>
</reference>
<keyword evidence="3" id="KW-1185">Reference proteome</keyword>
<evidence type="ECO:0000313" key="2">
    <source>
        <dbReference type="EMBL" id="CAG2056441.1"/>
    </source>
</evidence>
<feature type="compositionally biased region" description="Low complexity" evidence="1">
    <location>
        <begin position="11"/>
        <end position="20"/>
    </location>
</feature>
<dbReference type="Proteomes" id="UP001153148">
    <property type="component" value="Unassembled WGS sequence"/>
</dbReference>
<accession>A0ABN7NTR3</accession>